<comment type="caution">
    <text evidence="2">The sequence shown here is derived from an EMBL/GenBank/DDBJ whole genome shotgun (WGS) entry which is preliminary data.</text>
</comment>
<reference evidence="2 3" key="1">
    <citation type="submission" date="2023-05" db="EMBL/GenBank/DDBJ databases">
        <title>B98-5 Cell Line De Novo Hybrid Assembly: An Optical Mapping Approach.</title>
        <authorList>
            <person name="Kananen K."/>
            <person name="Auerbach J.A."/>
            <person name="Kautto E."/>
            <person name="Blachly J.S."/>
        </authorList>
    </citation>
    <scope>NUCLEOTIDE SEQUENCE [LARGE SCALE GENOMIC DNA]</scope>
    <source>
        <strain evidence="2">B95-8</strain>
        <tissue evidence="2">Cell line</tissue>
    </source>
</reference>
<name>A0ABQ9T8J0_SAGOE</name>
<protein>
    <submittedName>
        <fullName evidence="2">Uncharacterized protein</fullName>
    </submittedName>
</protein>
<organism evidence="2 3">
    <name type="scientific">Saguinus oedipus</name>
    <name type="common">Cotton-top tamarin</name>
    <name type="synonym">Oedipomidas oedipus</name>
    <dbReference type="NCBI Taxonomy" id="9490"/>
    <lineage>
        <taxon>Eukaryota</taxon>
        <taxon>Metazoa</taxon>
        <taxon>Chordata</taxon>
        <taxon>Craniata</taxon>
        <taxon>Vertebrata</taxon>
        <taxon>Euteleostomi</taxon>
        <taxon>Mammalia</taxon>
        <taxon>Eutheria</taxon>
        <taxon>Euarchontoglires</taxon>
        <taxon>Primates</taxon>
        <taxon>Haplorrhini</taxon>
        <taxon>Platyrrhini</taxon>
        <taxon>Cebidae</taxon>
        <taxon>Callitrichinae</taxon>
        <taxon>Saguinus</taxon>
    </lineage>
</organism>
<evidence type="ECO:0000313" key="3">
    <source>
        <dbReference type="Proteomes" id="UP001266305"/>
    </source>
</evidence>
<feature type="compositionally biased region" description="Gly residues" evidence="1">
    <location>
        <begin position="39"/>
        <end position="48"/>
    </location>
</feature>
<feature type="compositionally biased region" description="Gly residues" evidence="1">
    <location>
        <begin position="22"/>
        <end position="31"/>
    </location>
</feature>
<accession>A0ABQ9T8J0</accession>
<sequence length="115" mass="12270">MATVRVEHLDLETMATRDHGHGACGTPGSVGGERDHGHGACGTPGSVGGERDHGHGACGTPGSVVESETTATVRVDHLDLWWRVRPWEQQHGPGVRQGAHETRHSHSLQLTDFSL</sequence>
<keyword evidence="3" id="KW-1185">Reference proteome</keyword>
<gene>
    <name evidence="2" type="ORF">P7K49_040180</name>
</gene>
<evidence type="ECO:0000313" key="2">
    <source>
        <dbReference type="EMBL" id="KAK2081065.1"/>
    </source>
</evidence>
<feature type="region of interest" description="Disordered" evidence="1">
    <location>
        <begin position="13"/>
        <end position="64"/>
    </location>
</feature>
<proteinExistence type="predicted"/>
<dbReference type="EMBL" id="JASSZA010000411">
    <property type="protein sequence ID" value="KAK2081065.1"/>
    <property type="molecule type" value="Genomic_DNA"/>
</dbReference>
<feature type="region of interest" description="Disordered" evidence="1">
    <location>
        <begin position="91"/>
        <end position="115"/>
    </location>
</feature>
<dbReference type="Proteomes" id="UP001266305">
    <property type="component" value="Unassembled WGS sequence"/>
</dbReference>
<evidence type="ECO:0000256" key="1">
    <source>
        <dbReference type="SAM" id="MobiDB-lite"/>
    </source>
</evidence>